<comment type="caution">
    <text evidence="2">The sequence shown here is derived from an EMBL/GenBank/DDBJ whole genome shotgun (WGS) entry which is preliminary data.</text>
</comment>
<dbReference type="AlphaFoldDB" id="A0A8H6NEC5"/>
<evidence type="ECO:0000313" key="2">
    <source>
        <dbReference type="EMBL" id="KAF6829505.1"/>
    </source>
</evidence>
<feature type="region of interest" description="Disordered" evidence="1">
    <location>
        <begin position="17"/>
        <end position="36"/>
    </location>
</feature>
<protein>
    <submittedName>
        <fullName evidence="2">Uncharacterized protein</fullName>
    </submittedName>
</protein>
<organism evidence="2 3">
    <name type="scientific">Colletotrichum plurivorum</name>
    <dbReference type="NCBI Taxonomy" id="2175906"/>
    <lineage>
        <taxon>Eukaryota</taxon>
        <taxon>Fungi</taxon>
        <taxon>Dikarya</taxon>
        <taxon>Ascomycota</taxon>
        <taxon>Pezizomycotina</taxon>
        <taxon>Sordariomycetes</taxon>
        <taxon>Hypocreomycetidae</taxon>
        <taxon>Glomerellales</taxon>
        <taxon>Glomerellaceae</taxon>
        <taxon>Colletotrichum</taxon>
        <taxon>Colletotrichum orchidearum species complex</taxon>
    </lineage>
</organism>
<evidence type="ECO:0000256" key="1">
    <source>
        <dbReference type="SAM" id="MobiDB-lite"/>
    </source>
</evidence>
<reference evidence="2" key="1">
    <citation type="journal article" date="2020" name="Phytopathology">
        <title>Genome Sequence Resources of Colletotrichum truncatum, C. plurivorum, C. musicola, and C. sojae: Four Species Pathogenic to Soybean (Glycine max).</title>
        <authorList>
            <person name="Rogerio F."/>
            <person name="Boufleur T.R."/>
            <person name="Ciampi-Guillardi M."/>
            <person name="Sukno S.A."/>
            <person name="Thon M.R."/>
            <person name="Massola Junior N.S."/>
            <person name="Baroncelli R."/>
        </authorList>
    </citation>
    <scope>NUCLEOTIDE SEQUENCE</scope>
    <source>
        <strain evidence="2">LFN00145</strain>
    </source>
</reference>
<evidence type="ECO:0000313" key="3">
    <source>
        <dbReference type="Proteomes" id="UP000654918"/>
    </source>
</evidence>
<dbReference type="EMBL" id="WIGO01000107">
    <property type="protein sequence ID" value="KAF6829505.1"/>
    <property type="molecule type" value="Genomic_DNA"/>
</dbReference>
<proteinExistence type="predicted"/>
<dbReference type="Proteomes" id="UP000654918">
    <property type="component" value="Unassembled WGS sequence"/>
</dbReference>
<keyword evidence="3" id="KW-1185">Reference proteome</keyword>
<name>A0A8H6NEC5_9PEZI</name>
<sequence>MDHEDLRNAVVQRFLDYFQNPPSGSEQPRDDSDDDERNLNIVNALVNLFSQAQSPDRGRKLRIIDEALKSFRILT</sequence>
<accession>A0A8H6NEC5</accession>
<gene>
    <name evidence="2" type="ORF">CPLU01_07911</name>
</gene>